<dbReference type="EMBL" id="CAFABI010000059">
    <property type="protein sequence ID" value="CAB4827907.1"/>
    <property type="molecule type" value="Genomic_DNA"/>
</dbReference>
<organism evidence="1">
    <name type="scientific">freshwater metagenome</name>
    <dbReference type="NCBI Taxonomy" id="449393"/>
    <lineage>
        <taxon>unclassified sequences</taxon>
        <taxon>metagenomes</taxon>
        <taxon>ecological metagenomes</taxon>
    </lineage>
</organism>
<dbReference type="AlphaFoldDB" id="A0A6J7A4S2"/>
<gene>
    <name evidence="1" type="ORF">UFOPK3197_00644</name>
    <name evidence="2" type="ORF">UFOPK4265_00574</name>
</gene>
<reference evidence="1" key="1">
    <citation type="submission" date="2020-05" db="EMBL/GenBank/DDBJ databases">
        <authorList>
            <person name="Chiriac C."/>
            <person name="Salcher M."/>
            <person name="Ghai R."/>
            <person name="Kavagutti S V."/>
        </authorList>
    </citation>
    <scope>NUCLEOTIDE SEQUENCE</scope>
</reference>
<proteinExistence type="predicted"/>
<name>A0A6J7A4S2_9ZZZZ</name>
<sequence>MAASGAVPLAVTTLSIMRRSFVAVSALTARTFSRGADGVKFPLASLVPAITVGETRIPLFAIVAKTDVACMAVTE</sequence>
<accession>A0A6J7A4S2</accession>
<protein>
    <submittedName>
        <fullName evidence="1">Unannotated protein</fullName>
    </submittedName>
</protein>
<dbReference type="EMBL" id="CAFBQK010000057">
    <property type="protein sequence ID" value="CAB5049789.1"/>
    <property type="molecule type" value="Genomic_DNA"/>
</dbReference>
<evidence type="ECO:0000313" key="2">
    <source>
        <dbReference type="EMBL" id="CAB5049789.1"/>
    </source>
</evidence>
<evidence type="ECO:0000313" key="1">
    <source>
        <dbReference type="EMBL" id="CAB4827907.1"/>
    </source>
</evidence>